<dbReference type="EMBL" id="LBTN01000024">
    <property type="protein sequence ID" value="KKQ40030.1"/>
    <property type="molecule type" value="Genomic_DNA"/>
</dbReference>
<gene>
    <name evidence="1" type="ORF">US58_C0024G0001</name>
</gene>
<evidence type="ECO:0000313" key="2">
    <source>
        <dbReference type="Proteomes" id="UP000034333"/>
    </source>
</evidence>
<reference evidence="1 2" key="1">
    <citation type="journal article" date="2015" name="Nature">
        <title>rRNA introns, odd ribosomes, and small enigmatic genomes across a large radiation of phyla.</title>
        <authorList>
            <person name="Brown C.T."/>
            <person name="Hug L.A."/>
            <person name="Thomas B.C."/>
            <person name="Sharon I."/>
            <person name="Castelle C.J."/>
            <person name="Singh A."/>
            <person name="Wilkins M.J."/>
            <person name="Williams K.H."/>
            <person name="Banfield J.F."/>
        </authorList>
    </citation>
    <scope>NUCLEOTIDE SEQUENCE [LARGE SCALE GENOMIC DNA]</scope>
</reference>
<dbReference type="AlphaFoldDB" id="A0A0G0HN81"/>
<accession>A0A0G0HN81</accession>
<name>A0A0G0HN81_9BACT</name>
<dbReference type="Proteomes" id="UP000034333">
    <property type="component" value="Unassembled WGS sequence"/>
</dbReference>
<evidence type="ECO:0000313" key="1">
    <source>
        <dbReference type="EMBL" id="KKQ40030.1"/>
    </source>
</evidence>
<protein>
    <submittedName>
        <fullName evidence="1">Uncharacterized protein</fullName>
    </submittedName>
</protein>
<sequence length="239" mass="26619">MLFGGLFARKVRATRFDCSHNIRTEDNMGKKMLEATRHSIKDGPSDTIGRLGATLAACEGSLCDTFIDVFFAGLLIRTWQTLAHFLSNYRHGPARVHPSPIVRLGRDDLLAAMVTGEVRIAVEHGRTYFQAVLAVHGVAQCRAWADFAMVGIKEMFAIMKDGEHGRFFGHTPLIELCAWATMGYPDNIRLDMPSALQSMAEMETIVFVEEDERITVLFDKILVEPISAGLVEATRLQAY</sequence>
<proteinExistence type="predicted"/>
<comment type="caution">
    <text evidence="1">The sequence shown here is derived from an EMBL/GenBank/DDBJ whole genome shotgun (WGS) entry which is preliminary data.</text>
</comment>
<organism evidence="1 2">
    <name type="scientific">Candidatus Magasanikbacteria bacterium GW2011_GWA2_37_8</name>
    <dbReference type="NCBI Taxonomy" id="1619036"/>
    <lineage>
        <taxon>Bacteria</taxon>
        <taxon>Candidatus Magasanikiibacteriota</taxon>
    </lineage>
</organism>